<proteinExistence type="predicted"/>
<evidence type="ECO:0000256" key="2">
    <source>
        <dbReference type="SAM" id="SignalP"/>
    </source>
</evidence>
<evidence type="ECO:0000256" key="1">
    <source>
        <dbReference type="SAM" id="MobiDB-lite"/>
    </source>
</evidence>
<dbReference type="PANTHER" id="PTHR39599:SF2">
    <property type="entry name" value="ANCHORED PROTEIN, PUTATIVE (AFU_ORTHOLOGUE AFUA_1G09650)-RELATED"/>
    <property type="match status" value="1"/>
</dbReference>
<dbReference type="Proteomes" id="UP000664132">
    <property type="component" value="Unassembled WGS sequence"/>
</dbReference>
<sequence>MRLTPSILSLPASILLLIVSHTGALNSSDSASNPQSISEPRSSAQWPHDLPPSRRRDLEVIKKIQLGRKPVGVMKMSDDEGEKFYLDYWRFEGEVNLEGQRVFESPRESAAVRRRDGDEDGLRGNESAIMQFRPAFLLHTENTVGAEELKARDMLRSRDAAGVLAALQARDFTCPTGTKDCSIIMSPTSCCGTDETCFSIPDTGLGVVGCCPAGAQCSGPITQCDSPNTPCPSILGGGCCIPGFSCVAGGCALDPPVVVTTVITRTFTVTASSVTRTSTSVSTVTSTSTTACPLNSQACPASLGGQCCATNQVCALSSCAPSSSSSSSSSSSTSPSTRLTTTTSATGVLPVRPTSGTTTSTLTTTTDTGLAVCPTGFYACEAYYEGGCCRTGRNCEKTSCPPTSSTTIISSGVTVVVPVGSAANVATPTGACASGWETCAASVGGNCCPSGWGCGTASCSSIGPSRTAVLQKASPGGAASFGVYGQLGWASLCFVMGILVLV</sequence>
<evidence type="ECO:0008006" key="5">
    <source>
        <dbReference type="Google" id="ProtNLM"/>
    </source>
</evidence>
<evidence type="ECO:0000313" key="4">
    <source>
        <dbReference type="Proteomes" id="UP000664132"/>
    </source>
</evidence>
<keyword evidence="4" id="KW-1185">Reference proteome</keyword>
<feature type="chain" id="PRO_5034899781" description="GPI anchored protein" evidence="2">
    <location>
        <begin position="25"/>
        <end position="502"/>
    </location>
</feature>
<feature type="signal peptide" evidence="2">
    <location>
        <begin position="1"/>
        <end position="24"/>
    </location>
</feature>
<feature type="compositionally biased region" description="Polar residues" evidence="1">
    <location>
        <begin position="26"/>
        <end position="45"/>
    </location>
</feature>
<dbReference type="AlphaFoldDB" id="A0A8H7TL98"/>
<organism evidence="3 4">
    <name type="scientific">Cadophora malorum</name>
    <dbReference type="NCBI Taxonomy" id="108018"/>
    <lineage>
        <taxon>Eukaryota</taxon>
        <taxon>Fungi</taxon>
        <taxon>Dikarya</taxon>
        <taxon>Ascomycota</taxon>
        <taxon>Pezizomycotina</taxon>
        <taxon>Leotiomycetes</taxon>
        <taxon>Helotiales</taxon>
        <taxon>Ploettnerulaceae</taxon>
        <taxon>Cadophora</taxon>
    </lineage>
</organism>
<reference evidence="3" key="1">
    <citation type="submission" date="2021-02" db="EMBL/GenBank/DDBJ databases">
        <title>Genome sequence Cadophora malorum strain M34.</title>
        <authorList>
            <person name="Stefanovic E."/>
            <person name="Vu D."/>
            <person name="Scully C."/>
            <person name="Dijksterhuis J."/>
            <person name="Roader J."/>
            <person name="Houbraken J."/>
        </authorList>
    </citation>
    <scope>NUCLEOTIDE SEQUENCE</scope>
    <source>
        <strain evidence="3">M34</strain>
    </source>
</reference>
<dbReference type="PANTHER" id="PTHR39599">
    <property type="entry name" value="GPI-ANCHORED PROTEIN (EUROFUNG)-RELATED-RELATED"/>
    <property type="match status" value="1"/>
</dbReference>
<comment type="caution">
    <text evidence="3">The sequence shown here is derived from an EMBL/GenBank/DDBJ whole genome shotgun (WGS) entry which is preliminary data.</text>
</comment>
<feature type="region of interest" description="Disordered" evidence="1">
    <location>
        <begin position="26"/>
        <end position="52"/>
    </location>
</feature>
<evidence type="ECO:0000313" key="3">
    <source>
        <dbReference type="EMBL" id="KAG4421322.1"/>
    </source>
</evidence>
<accession>A0A8H7TL98</accession>
<dbReference type="OrthoDB" id="2426396at2759"/>
<dbReference type="EMBL" id="JAFJYH010000067">
    <property type="protein sequence ID" value="KAG4421322.1"/>
    <property type="molecule type" value="Genomic_DNA"/>
</dbReference>
<protein>
    <recommendedName>
        <fullName evidence="5">GPI anchored protein</fullName>
    </recommendedName>
</protein>
<feature type="compositionally biased region" description="Low complexity" evidence="1">
    <location>
        <begin position="322"/>
        <end position="346"/>
    </location>
</feature>
<name>A0A8H7TL98_9HELO</name>
<keyword evidence="2" id="KW-0732">Signal</keyword>
<gene>
    <name evidence="3" type="ORF">IFR04_005505</name>
</gene>
<feature type="region of interest" description="Disordered" evidence="1">
    <location>
        <begin position="322"/>
        <end position="362"/>
    </location>
</feature>